<keyword evidence="1" id="KW-0472">Membrane</keyword>
<dbReference type="Proteomes" id="UP000727907">
    <property type="component" value="Unassembled WGS sequence"/>
</dbReference>
<keyword evidence="1" id="KW-0812">Transmembrane</keyword>
<proteinExistence type="predicted"/>
<gene>
    <name evidence="2" type="ORF">KQ910_19200</name>
</gene>
<dbReference type="EMBL" id="JAHOPB010000002">
    <property type="protein sequence ID" value="MBU8875908.1"/>
    <property type="molecule type" value="Genomic_DNA"/>
</dbReference>
<reference evidence="2 3" key="1">
    <citation type="submission" date="2021-06" db="EMBL/GenBank/DDBJ databases">
        <authorList>
            <person name="Lee D.H."/>
        </authorList>
    </citation>
    <scope>NUCLEOTIDE SEQUENCE [LARGE SCALE GENOMIC DNA]</scope>
    <source>
        <strain evidence="2 3">MMS21-HV4-11</strain>
    </source>
</reference>
<comment type="caution">
    <text evidence="2">The sequence shown here is derived from an EMBL/GenBank/DDBJ whole genome shotgun (WGS) entry which is preliminary data.</text>
</comment>
<accession>A0ABS6INL8</accession>
<organism evidence="2 3">
    <name type="scientific">Reyranella humidisoli</name>
    <dbReference type="NCBI Taxonomy" id="2849149"/>
    <lineage>
        <taxon>Bacteria</taxon>
        <taxon>Pseudomonadati</taxon>
        <taxon>Pseudomonadota</taxon>
        <taxon>Alphaproteobacteria</taxon>
        <taxon>Hyphomicrobiales</taxon>
        <taxon>Reyranellaceae</taxon>
        <taxon>Reyranella</taxon>
    </lineage>
</organism>
<name>A0ABS6INL8_9HYPH</name>
<keyword evidence="3" id="KW-1185">Reference proteome</keyword>
<evidence type="ECO:0000256" key="1">
    <source>
        <dbReference type="SAM" id="Phobius"/>
    </source>
</evidence>
<sequence>MGGILSLLQLADHQPAWMFGTALGIGFVIGAIRGMLIGIEHDMYRPRVNLSHAAKLLLLWVAIAVGATVVVECLGAFFGFPEFDLFRFLAALAAMLCAGAMLGRAFLLTIRLHRADRGSA</sequence>
<dbReference type="RefSeq" id="WP_216964292.1">
    <property type="nucleotide sequence ID" value="NZ_JAHOPB010000002.1"/>
</dbReference>
<feature type="transmembrane region" description="Helical" evidence="1">
    <location>
        <begin position="86"/>
        <end position="107"/>
    </location>
</feature>
<feature type="transmembrane region" description="Helical" evidence="1">
    <location>
        <begin position="16"/>
        <end position="36"/>
    </location>
</feature>
<evidence type="ECO:0000313" key="3">
    <source>
        <dbReference type="Proteomes" id="UP000727907"/>
    </source>
</evidence>
<evidence type="ECO:0000313" key="2">
    <source>
        <dbReference type="EMBL" id="MBU8875908.1"/>
    </source>
</evidence>
<feature type="transmembrane region" description="Helical" evidence="1">
    <location>
        <begin position="57"/>
        <end position="80"/>
    </location>
</feature>
<keyword evidence="1" id="KW-1133">Transmembrane helix</keyword>
<protein>
    <submittedName>
        <fullName evidence="2">Uncharacterized protein</fullName>
    </submittedName>
</protein>